<dbReference type="GO" id="GO:0003723">
    <property type="term" value="F:RNA binding"/>
    <property type="evidence" value="ECO:0007669"/>
    <property type="project" value="UniProtKB-KW"/>
</dbReference>
<dbReference type="Pfam" id="PF17774">
    <property type="entry name" value="YlmH_RBD"/>
    <property type="match status" value="1"/>
</dbReference>
<evidence type="ECO:0000313" key="3">
    <source>
        <dbReference type="EMBL" id="KRL53823.1"/>
    </source>
</evidence>
<dbReference type="Proteomes" id="UP000051790">
    <property type="component" value="Unassembled WGS sequence"/>
</dbReference>
<dbReference type="AlphaFoldDB" id="A0A0R1R9V5"/>
<dbReference type="PATRIC" id="fig|1423769.4.peg.163"/>
<dbReference type="Gene3D" id="3.10.290.10">
    <property type="entry name" value="RNA-binding S4 domain"/>
    <property type="match status" value="1"/>
</dbReference>
<reference evidence="3 4" key="1">
    <citation type="journal article" date="2015" name="Genome Announc.">
        <title>Expanding the biotechnology potential of lactobacilli through comparative genomics of 213 strains and associated genera.</title>
        <authorList>
            <person name="Sun Z."/>
            <person name="Harris H.M."/>
            <person name="McCann A."/>
            <person name="Guo C."/>
            <person name="Argimon S."/>
            <person name="Zhang W."/>
            <person name="Yang X."/>
            <person name="Jeffery I.B."/>
            <person name="Cooney J.C."/>
            <person name="Kagawa T.F."/>
            <person name="Liu W."/>
            <person name="Song Y."/>
            <person name="Salvetti E."/>
            <person name="Wrobel A."/>
            <person name="Rasinkangas P."/>
            <person name="Parkhill J."/>
            <person name="Rea M.C."/>
            <person name="O'Sullivan O."/>
            <person name="Ritari J."/>
            <person name="Douillard F.P."/>
            <person name="Paul Ross R."/>
            <person name="Yang R."/>
            <person name="Briner A.E."/>
            <person name="Felis G.E."/>
            <person name="de Vos W.M."/>
            <person name="Barrangou R."/>
            <person name="Klaenhammer T.R."/>
            <person name="Caufield P.W."/>
            <person name="Cui Y."/>
            <person name="Zhang H."/>
            <person name="O'Toole P.W."/>
        </authorList>
    </citation>
    <scope>NUCLEOTIDE SEQUENCE [LARGE SCALE GENOMIC DNA]</scope>
    <source>
        <strain evidence="3 4">DSM 13343</strain>
    </source>
</reference>
<evidence type="ECO:0000259" key="2">
    <source>
        <dbReference type="SMART" id="SM00363"/>
    </source>
</evidence>
<dbReference type="InterPro" id="IPR036986">
    <property type="entry name" value="S4_RNA-bd_sf"/>
</dbReference>
<dbReference type="InterPro" id="IPR012677">
    <property type="entry name" value="Nucleotide-bd_a/b_plait_sf"/>
</dbReference>
<dbReference type="Gene3D" id="3.30.1370.160">
    <property type="match status" value="1"/>
</dbReference>
<sequence length="259" mass="29187">MDNVLQHFRKDEAPFIAQVESDIETAAGEYRPILTNFLDPRQVYIIETLVNQADGVKLFTFGGVASAERKRALIAPDYFEPQPEDYELAALEINYPQRFAELDHSHILGTLANAGIERNLFGDIVSDGTRWQVIVAASMSSWVQTNIDKIGRIGVRFEPIDLDQLVTPTNDWEALQLTIPSLRIDAVVAHVFNISRTRAKSLIEHDMVRLNFAVIARPDVEVDVRDILSVRGFGRLRIQAVLGTTKKDKLRVTVDVIHK</sequence>
<dbReference type="Gene3D" id="3.30.70.330">
    <property type="match status" value="1"/>
</dbReference>
<dbReference type="RefSeq" id="WP_056962237.1">
    <property type="nucleotide sequence ID" value="NZ_AZEU01000009.1"/>
</dbReference>
<keyword evidence="1" id="KW-0694">RNA-binding</keyword>
<dbReference type="EMBL" id="AZEU01000009">
    <property type="protein sequence ID" value="KRL53823.1"/>
    <property type="molecule type" value="Genomic_DNA"/>
</dbReference>
<organism evidence="3 4">
    <name type="scientific">Lacticaseibacillus manihotivorans DSM 13343 = JCM 12514</name>
    <dbReference type="NCBI Taxonomy" id="1423769"/>
    <lineage>
        <taxon>Bacteria</taxon>
        <taxon>Bacillati</taxon>
        <taxon>Bacillota</taxon>
        <taxon>Bacilli</taxon>
        <taxon>Lactobacillales</taxon>
        <taxon>Lactobacillaceae</taxon>
        <taxon>Lacticaseibacillus</taxon>
    </lineage>
</organism>
<comment type="caution">
    <text evidence="3">The sequence shown here is derived from an EMBL/GenBank/DDBJ whole genome shotgun (WGS) entry which is preliminary data.</text>
</comment>
<evidence type="ECO:0000256" key="1">
    <source>
        <dbReference type="PROSITE-ProRule" id="PRU00182"/>
    </source>
</evidence>
<feature type="domain" description="RNA-binding S4" evidence="2">
    <location>
        <begin position="182"/>
        <end position="239"/>
    </location>
</feature>
<dbReference type="InterPro" id="IPR002942">
    <property type="entry name" value="S4_RNA-bd"/>
</dbReference>
<dbReference type="InterPro" id="IPR040591">
    <property type="entry name" value="RqcP2_RBD"/>
</dbReference>
<dbReference type="PANTHER" id="PTHR13633">
    <property type="entry name" value="MITOCHONDRIAL TRANSCRIPTION RESCUE FACTOR 1"/>
    <property type="match status" value="1"/>
</dbReference>
<dbReference type="PANTHER" id="PTHR13633:SF3">
    <property type="entry name" value="MITOCHONDRIAL TRANSCRIPTION RESCUE FACTOR 1"/>
    <property type="match status" value="1"/>
</dbReference>
<evidence type="ECO:0000313" key="4">
    <source>
        <dbReference type="Proteomes" id="UP000051790"/>
    </source>
</evidence>
<accession>A0A0R1R9V5</accession>
<proteinExistence type="predicted"/>
<dbReference type="SUPFAM" id="SSF55174">
    <property type="entry name" value="Alpha-L RNA-binding motif"/>
    <property type="match status" value="1"/>
</dbReference>
<dbReference type="SMART" id="SM00363">
    <property type="entry name" value="S4"/>
    <property type="match status" value="1"/>
</dbReference>
<dbReference type="PROSITE" id="PS50889">
    <property type="entry name" value="S4"/>
    <property type="match status" value="1"/>
</dbReference>
<gene>
    <name evidence="3" type="ORF">FD01_GL000148</name>
</gene>
<protein>
    <submittedName>
        <fullName evidence="3">RNA-binding S4 domain-containing protein</fullName>
    </submittedName>
</protein>
<keyword evidence="4" id="KW-1185">Reference proteome</keyword>
<dbReference type="CDD" id="cd00165">
    <property type="entry name" value="S4"/>
    <property type="match status" value="1"/>
</dbReference>
<name>A0A0R1R9V5_9LACO</name>
<dbReference type="OrthoDB" id="9812787at2"/>